<accession>M5EN33</accession>
<dbReference type="STRING" id="1297569.MESS2_1650025"/>
<comment type="caution">
    <text evidence="1">The sequence shown here is derived from an EMBL/GenBank/DDBJ whole genome shotgun (WGS) entry which is preliminary data.</text>
</comment>
<dbReference type="EMBL" id="CAUM01000074">
    <property type="protein sequence ID" value="CCV05742.1"/>
    <property type="molecule type" value="Genomic_DNA"/>
</dbReference>
<dbReference type="Proteomes" id="UP000012062">
    <property type="component" value="Unassembled WGS sequence"/>
</dbReference>
<proteinExistence type="predicted"/>
<sequence>MRTSHVRTPEYSFSDLLIYAGQVRLGTIYDHLKTLSLRLRLRRG</sequence>
<organism evidence="1 2">
    <name type="scientific">Mesorhizobium metallidurans STM 2683</name>
    <dbReference type="NCBI Taxonomy" id="1297569"/>
    <lineage>
        <taxon>Bacteria</taxon>
        <taxon>Pseudomonadati</taxon>
        <taxon>Pseudomonadota</taxon>
        <taxon>Alphaproteobacteria</taxon>
        <taxon>Hyphomicrobiales</taxon>
        <taxon>Phyllobacteriaceae</taxon>
        <taxon>Mesorhizobium</taxon>
    </lineage>
</organism>
<evidence type="ECO:0000313" key="1">
    <source>
        <dbReference type="EMBL" id="CCV05742.1"/>
    </source>
</evidence>
<evidence type="ECO:0000313" key="2">
    <source>
        <dbReference type="Proteomes" id="UP000012062"/>
    </source>
</evidence>
<name>M5EN33_9HYPH</name>
<dbReference type="AlphaFoldDB" id="M5EN33"/>
<protein>
    <submittedName>
        <fullName evidence="1">Uncharacterized protein</fullName>
    </submittedName>
</protein>
<gene>
    <name evidence="1" type="ORF">MESS2_1650025</name>
</gene>
<reference evidence="1 2" key="1">
    <citation type="submission" date="2013-02" db="EMBL/GenBank/DDBJ databases">
        <authorList>
            <person name="Genoscope - CEA"/>
        </authorList>
    </citation>
    <scope>NUCLEOTIDE SEQUENCE [LARGE SCALE GENOMIC DNA]</scope>
    <source>
        <strain evidence="1 2">STM 2683</strain>
    </source>
</reference>
<keyword evidence="2" id="KW-1185">Reference proteome</keyword>